<comment type="caution">
    <text evidence="1">The sequence shown here is derived from an EMBL/GenBank/DDBJ whole genome shotgun (WGS) entry which is preliminary data.</text>
</comment>
<protein>
    <submittedName>
        <fullName evidence="1">Quinate 5-dehydrogenase</fullName>
    </submittedName>
</protein>
<dbReference type="RefSeq" id="WP_151619760.1">
    <property type="nucleotide sequence ID" value="NZ_WBXO01000004.1"/>
</dbReference>
<dbReference type="AlphaFoldDB" id="A0A6I0EXT1"/>
<proteinExistence type="predicted"/>
<dbReference type="OrthoDB" id="9780944at2"/>
<organism evidence="1 2">
    <name type="scientific">Heliorestis acidaminivorans</name>
    <dbReference type="NCBI Taxonomy" id="553427"/>
    <lineage>
        <taxon>Bacteria</taxon>
        <taxon>Bacillati</taxon>
        <taxon>Bacillota</taxon>
        <taxon>Clostridia</taxon>
        <taxon>Eubacteriales</taxon>
        <taxon>Heliobacteriaceae</taxon>
        <taxon>Heliorestis</taxon>
    </lineage>
</organism>
<gene>
    <name evidence="1" type="ORF">F9B85_07505</name>
</gene>
<dbReference type="Proteomes" id="UP000468766">
    <property type="component" value="Unassembled WGS sequence"/>
</dbReference>
<evidence type="ECO:0000313" key="2">
    <source>
        <dbReference type="Proteomes" id="UP000468766"/>
    </source>
</evidence>
<keyword evidence="2" id="KW-1185">Reference proteome</keyword>
<accession>A0A6I0EXT1</accession>
<reference evidence="1 2" key="1">
    <citation type="submission" date="2019-10" db="EMBL/GenBank/DDBJ databases">
        <title>Whole-genome sequence of the extremophile Heliorestis acidaminivorans DSM 24790.</title>
        <authorList>
            <person name="Kyndt J.A."/>
            <person name="Meyer T.E."/>
        </authorList>
    </citation>
    <scope>NUCLEOTIDE SEQUENCE [LARGE SCALE GENOMIC DNA]</scope>
    <source>
        <strain evidence="1 2">DSM 24790</strain>
    </source>
</reference>
<sequence length="306" mass="33928">MKKVVSVSLGSSKRNHHVQLSLLGQEVSIERIGTDGDMEQAIHLIKNLDGKVDAIGLGGIDLYIFAGKKRYLLKDGERLARAARITPVVDGSGLKNTLERRVVYQLAQEGIVYEGQRVLIVCAVDRFGLAESFSDLGCQTTYGDLFFALGLPIPIKRLTTLNRWARLLIPLIRQLPFRYLYPTGAEQDKKSTIQVPFFRDADLIAGDFHYIKPYLSNHLGGKVVLTNTVTADDVDLLKGSGVKTLITTTPEIEGRSFGTNVMEALLIALASPGQKQFSKETYESLLEKIGFQPRIDNYYCCETETA</sequence>
<dbReference type="EMBL" id="WBXO01000004">
    <property type="protein sequence ID" value="KAB2953100.1"/>
    <property type="molecule type" value="Genomic_DNA"/>
</dbReference>
<evidence type="ECO:0000313" key="1">
    <source>
        <dbReference type="EMBL" id="KAB2953100.1"/>
    </source>
</evidence>
<name>A0A6I0EXT1_9FIRM</name>